<dbReference type="KEGG" id="mfel:JPM2_6970"/>
<dbReference type="PROSITE" id="PS51071">
    <property type="entry name" value="HTH_RPIR"/>
    <property type="match status" value="1"/>
</dbReference>
<dbReference type="SUPFAM" id="SSF46689">
    <property type="entry name" value="Homeodomain-like"/>
    <property type="match status" value="1"/>
</dbReference>
<dbReference type="InterPro" id="IPR046348">
    <property type="entry name" value="SIS_dom_sf"/>
</dbReference>
<dbReference type="GO" id="GO:0003677">
    <property type="term" value="F:DNA binding"/>
    <property type="evidence" value="ECO:0007669"/>
    <property type="project" value="InterPro"/>
</dbReference>
<dbReference type="AlphaFoldDB" id="A0A809S9C9"/>
<dbReference type="PANTHER" id="PTHR30514">
    <property type="entry name" value="GLUCOKINASE"/>
    <property type="match status" value="1"/>
</dbReference>
<proteinExistence type="predicted"/>
<sequence length="301" mass="35322">MKFEIFDESFLNQLKIKKKRKVLNNLIDYIENETDKFLKSNTLQISETLKVSQSALSRNSRFLGFKNLQELKLYVARKTQYLKDRILEKENQFNTVEETFKNIMNHYLFAIEKTAQKILETHNVEKYIKTLLDFKIQLVFGVGESGIVAKYFSTSLRKIGFNVIFSDDIHTFFSFGGLLQLKKVHVTLISRSMNTLEIKNILKYLSENDLPYSVWTRNTQLSFKKASNVLYIDSINQTYRISSLGSKISTFFLSDVIFSYLSKKIDKNRKIFSSINDYINNWNSLLPNVDRETNKKINIKK</sequence>
<gene>
    <name evidence="2" type="ORF">JPM2_6970</name>
</gene>
<dbReference type="CDD" id="cd05013">
    <property type="entry name" value="SIS_RpiR"/>
    <property type="match status" value="1"/>
</dbReference>
<dbReference type="Gene3D" id="1.10.10.10">
    <property type="entry name" value="Winged helix-like DNA-binding domain superfamily/Winged helix DNA-binding domain"/>
    <property type="match status" value="1"/>
</dbReference>
<dbReference type="GO" id="GO:0003700">
    <property type="term" value="F:DNA-binding transcription factor activity"/>
    <property type="evidence" value="ECO:0007669"/>
    <property type="project" value="InterPro"/>
</dbReference>
<dbReference type="RefSeq" id="WP_161553387.1">
    <property type="nucleotide sequence ID" value="NZ_AP022325.1"/>
</dbReference>
<dbReference type="Proteomes" id="UP000464317">
    <property type="component" value="Chromosome"/>
</dbReference>
<reference evidence="2 3" key="1">
    <citation type="submission" date="2020-01" db="EMBL/GenBank/DDBJ databases">
        <title>Complete genome sequence of Mycoplasma felis strain Myco-2.</title>
        <authorList>
            <person name="Kinoshita Y."/>
            <person name="Niwa H."/>
            <person name="Uchida-Fujii E."/>
            <person name="Nukada T."/>
        </authorList>
    </citation>
    <scope>NUCLEOTIDE SEQUENCE [LARGE SCALE GENOMIC DNA]</scope>
    <source>
        <strain evidence="2 3">Myco-2</strain>
    </source>
</reference>
<dbReference type="PANTHER" id="PTHR30514:SF1">
    <property type="entry name" value="HTH-TYPE TRANSCRIPTIONAL REGULATOR HEXR-RELATED"/>
    <property type="match status" value="1"/>
</dbReference>
<dbReference type="InterPro" id="IPR035472">
    <property type="entry name" value="RpiR-like_SIS"/>
</dbReference>
<organism evidence="2 3">
    <name type="scientific">Mycoplasmopsis felis</name>
    <dbReference type="NCBI Taxonomy" id="33923"/>
    <lineage>
        <taxon>Bacteria</taxon>
        <taxon>Bacillati</taxon>
        <taxon>Mycoplasmatota</taxon>
        <taxon>Mycoplasmoidales</taxon>
        <taxon>Metamycoplasmataceae</taxon>
        <taxon>Mycoplasmopsis</taxon>
    </lineage>
</organism>
<dbReference type="Pfam" id="PF01418">
    <property type="entry name" value="HTH_6"/>
    <property type="match status" value="1"/>
</dbReference>
<accession>A0A809S9C9</accession>
<dbReference type="GO" id="GO:1901135">
    <property type="term" value="P:carbohydrate derivative metabolic process"/>
    <property type="evidence" value="ECO:0007669"/>
    <property type="project" value="InterPro"/>
</dbReference>
<dbReference type="InterPro" id="IPR047640">
    <property type="entry name" value="RpiR-like"/>
</dbReference>
<dbReference type="InterPro" id="IPR009057">
    <property type="entry name" value="Homeodomain-like_sf"/>
</dbReference>
<feature type="domain" description="HTH rpiR-type" evidence="1">
    <location>
        <begin position="6"/>
        <end position="82"/>
    </location>
</feature>
<dbReference type="InterPro" id="IPR036388">
    <property type="entry name" value="WH-like_DNA-bd_sf"/>
</dbReference>
<dbReference type="SUPFAM" id="SSF53697">
    <property type="entry name" value="SIS domain"/>
    <property type="match status" value="1"/>
</dbReference>
<dbReference type="EMBL" id="AP022325">
    <property type="protein sequence ID" value="BBU48004.1"/>
    <property type="molecule type" value="Genomic_DNA"/>
</dbReference>
<keyword evidence="3" id="KW-1185">Reference proteome</keyword>
<protein>
    <recommendedName>
        <fullName evidence="1">HTH rpiR-type domain-containing protein</fullName>
    </recommendedName>
</protein>
<evidence type="ECO:0000313" key="2">
    <source>
        <dbReference type="EMBL" id="BBU48004.1"/>
    </source>
</evidence>
<dbReference type="InterPro" id="IPR000281">
    <property type="entry name" value="HTH_RpiR"/>
</dbReference>
<dbReference type="Gene3D" id="3.40.50.10490">
    <property type="entry name" value="Glucose-6-phosphate isomerase like protein, domain 1"/>
    <property type="match status" value="1"/>
</dbReference>
<dbReference type="GO" id="GO:0097367">
    <property type="term" value="F:carbohydrate derivative binding"/>
    <property type="evidence" value="ECO:0007669"/>
    <property type="project" value="InterPro"/>
</dbReference>
<name>A0A809S9C9_9BACT</name>
<evidence type="ECO:0000259" key="1">
    <source>
        <dbReference type="PROSITE" id="PS51071"/>
    </source>
</evidence>
<evidence type="ECO:0000313" key="3">
    <source>
        <dbReference type="Proteomes" id="UP000464317"/>
    </source>
</evidence>